<dbReference type="EMBL" id="JBEPSM010000006">
    <property type="protein sequence ID" value="MET4636720.1"/>
    <property type="molecule type" value="Genomic_DNA"/>
</dbReference>
<dbReference type="Proteomes" id="UP001549321">
    <property type="component" value="Unassembled WGS sequence"/>
</dbReference>
<reference evidence="3 4" key="1">
    <citation type="submission" date="2024-06" db="EMBL/GenBank/DDBJ databases">
        <title>Sorghum-associated microbial communities from plants grown in Nebraska, USA.</title>
        <authorList>
            <person name="Schachtman D."/>
        </authorList>
    </citation>
    <scope>NUCLEOTIDE SEQUENCE [LARGE SCALE GENOMIC DNA]</scope>
    <source>
        <strain evidence="3 4">3207</strain>
    </source>
</reference>
<feature type="transmembrane region" description="Helical" evidence="1">
    <location>
        <begin position="47"/>
        <end position="73"/>
    </location>
</feature>
<evidence type="ECO:0000259" key="2">
    <source>
        <dbReference type="PROSITE" id="PS50042"/>
    </source>
</evidence>
<gene>
    <name evidence="3" type="ORF">ABIE08_004685</name>
</gene>
<accession>A0ABV2R661</accession>
<dbReference type="InterPro" id="IPR000595">
    <property type="entry name" value="cNMP-bd_dom"/>
</dbReference>
<feature type="transmembrane region" description="Helical" evidence="1">
    <location>
        <begin position="20"/>
        <end position="41"/>
    </location>
</feature>
<proteinExistence type="predicted"/>
<protein>
    <recommendedName>
        <fullName evidence="2">Cyclic nucleotide-binding domain-containing protein</fullName>
    </recommendedName>
</protein>
<evidence type="ECO:0000313" key="3">
    <source>
        <dbReference type="EMBL" id="MET4636720.1"/>
    </source>
</evidence>
<evidence type="ECO:0000256" key="1">
    <source>
        <dbReference type="SAM" id="Phobius"/>
    </source>
</evidence>
<name>A0ABV2R661_9HYPH</name>
<dbReference type="RefSeq" id="WP_354554483.1">
    <property type="nucleotide sequence ID" value="NZ_JBEPSM010000006.1"/>
</dbReference>
<dbReference type="Gene3D" id="2.60.120.10">
    <property type="entry name" value="Jelly Rolls"/>
    <property type="match status" value="1"/>
</dbReference>
<keyword evidence="1" id="KW-1133">Transmembrane helix</keyword>
<dbReference type="Pfam" id="PF00027">
    <property type="entry name" value="cNMP_binding"/>
    <property type="match status" value="1"/>
</dbReference>
<feature type="domain" description="Cyclic nucleotide-binding" evidence="2">
    <location>
        <begin position="105"/>
        <end position="201"/>
    </location>
</feature>
<evidence type="ECO:0000313" key="4">
    <source>
        <dbReference type="Proteomes" id="UP001549321"/>
    </source>
</evidence>
<sequence>MFDILETFGGWYDLPAHIGYVLFAVSLFLTNIFWLRILLIISLAFQIVYFAMSGGALYTGIVWNVVFILINAYRLMALVQARRALGRATRGQLLGAGADEVVIDAANSLDDNQIGELIRLGEVYDLAPGAPLTTEGEPVDWFYFITAGHAVVLAGGVEVARLHAGEFVGEVSFLTGIVASATVRASDRLSVIALDREKLSRACAEDARLSAAVHQVIGNALARKLVAANRRGVPRVPQPA</sequence>
<dbReference type="InterPro" id="IPR018490">
    <property type="entry name" value="cNMP-bd_dom_sf"/>
</dbReference>
<dbReference type="CDD" id="cd00038">
    <property type="entry name" value="CAP_ED"/>
    <property type="match status" value="1"/>
</dbReference>
<dbReference type="PROSITE" id="PS50042">
    <property type="entry name" value="CNMP_BINDING_3"/>
    <property type="match status" value="1"/>
</dbReference>
<dbReference type="SUPFAM" id="SSF51206">
    <property type="entry name" value="cAMP-binding domain-like"/>
    <property type="match status" value="1"/>
</dbReference>
<dbReference type="InterPro" id="IPR014710">
    <property type="entry name" value="RmlC-like_jellyroll"/>
</dbReference>
<organism evidence="3 4">
    <name type="scientific">Kaistia defluvii</name>
    <dbReference type="NCBI Taxonomy" id="410841"/>
    <lineage>
        <taxon>Bacteria</taxon>
        <taxon>Pseudomonadati</taxon>
        <taxon>Pseudomonadota</taxon>
        <taxon>Alphaproteobacteria</taxon>
        <taxon>Hyphomicrobiales</taxon>
        <taxon>Kaistiaceae</taxon>
        <taxon>Kaistia</taxon>
    </lineage>
</organism>
<keyword evidence="1" id="KW-0812">Transmembrane</keyword>
<comment type="caution">
    <text evidence="3">The sequence shown here is derived from an EMBL/GenBank/DDBJ whole genome shotgun (WGS) entry which is preliminary data.</text>
</comment>
<dbReference type="SMART" id="SM00100">
    <property type="entry name" value="cNMP"/>
    <property type="match status" value="1"/>
</dbReference>
<keyword evidence="4" id="KW-1185">Reference proteome</keyword>
<keyword evidence="1" id="KW-0472">Membrane</keyword>